<evidence type="ECO:0000256" key="1">
    <source>
        <dbReference type="SAM" id="MobiDB-lite"/>
    </source>
</evidence>
<organism evidence="2 3">
    <name type="scientific">Trichophyton tonsurans (strain CBS 112818)</name>
    <name type="common">Scalp ringworm fungus</name>
    <dbReference type="NCBI Taxonomy" id="647933"/>
    <lineage>
        <taxon>Eukaryota</taxon>
        <taxon>Fungi</taxon>
        <taxon>Dikarya</taxon>
        <taxon>Ascomycota</taxon>
        <taxon>Pezizomycotina</taxon>
        <taxon>Eurotiomycetes</taxon>
        <taxon>Eurotiomycetidae</taxon>
        <taxon>Onygenales</taxon>
        <taxon>Arthrodermataceae</taxon>
        <taxon>Trichophyton</taxon>
    </lineage>
</organism>
<dbReference type="HOGENOM" id="CLU_1518944_0_0_1"/>
<dbReference type="AlphaFoldDB" id="F2S5K6"/>
<dbReference type="EMBL" id="GG698515">
    <property type="protein sequence ID" value="EGD98855.1"/>
    <property type="molecule type" value="Genomic_DNA"/>
</dbReference>
<sequence length="177" mass="20334">MLHPATLPICLYLLRPASWKEGVNEKGVKDKERAHTPSASRLHARTPPRHAVERIRHQPSPPDQPERRRSVTVNWRMNSTNAPMERPQTDLMFWASNVNRLIRRSKSGNAFLFREEIAASPPITFNHHPGIRKQGKGDSQKSSTHPHPHSHNPHPRRQGMWAGWAELCVLFARKRSP</sequence>
<feature type="compositionally biased region" description="Basic residues" evidence="1">
    <location>
        <begin position="144"/>
        <end position="157"/>
    </location>
</feature>
<evidence type="ECO:0000313" key="3">
    <source>
        <dbReference type="Proteomes" id="UP000009172"/>
    </source>
</evidence>
<accession>F2S5K6</accession>
<reference evidence="3" key="1">
    <citation type="journal article" date="2012" name="MBio">
        <title>Comparative genome analysis of Trichophyton rubrum and related dermatophytes reveals candidate genes involved in infection.</title>
        <authorList>
            <person name="Martinez D.A."/>
            <person name="Oliver B.G."/>
            <person name="Graeser Y."/>
            <person name="Goldberg J.M."/>
            <person name="Li W."/>
            <person name="Martinez-Rossi N.M."/>
            <person name="Monod M."/>
            <person name="Shelest E."/>
            <person name="Barton R.C."/>
            <person name="Birch E."/>
            <person name="Brakhage A.A."/>
            <person name="Chen Z."/>
            <person name="Gurr S.J."/>
            <person name="Heiman D."/>
            <person name="Heitman J."/>
            <person name="Kosti I."/>
            <person name="Rossi A."/>
            <person name="Saif S."/>
            <person name="Samalova M."/>
            <person name="Saunders C.W."/>
            <person name="Shea T."/>
            <person name="Summerbell R.C."/>
            <person name="Xu J."/>
            <person name="Young S."/>
            <person name="Zeng Q."/>
            <person name="Birren B.W."/>
            <person name="Cuomo C.A."/>
            <person name="White T.C."/>
        </authorList>
    </citation>
    <scope>NUCLEOTIDE SEQUENCE [LARGE SCALE GENOMIC DNA]</scope>
    <source>
        <strain evidence="3">CBS 112818</strain>
    </source>
</reference>
<gene>
    <name evidence="2" type="ORF">TESG_08568</name>
</gene>
<name>F2S5K6_TRIT1</name>
<evidence type="ECO:0000313" key="2">
    <source>
        <dbReference type="EMBL" id="EGD98855.1"/>
    </source>
</evidence>
<keyword evidence="3" id="KW-1185">Reference proteome</keyword>
<dbReference type="Proteomes" id="UP000009172">
    <property type="component" value="Unassembled WGS sequence"/>
</dbReference>
<feature type="region of interest" description="Disordered" evidence="1">
    <location>
        <begin position="25"/>
        <end position="70"/>
    </location>
</feature>
<feature type="region of interest" description="Disordered" evidence="1">
    <location>
        <begin position="122"/>
        <end position="158"/>
    </location>
</feature>
<feature type="compositionally biased region" description="Basic and acidic residues" evidence="1">
    <location>
        <begin position="25"/>
        <end position="35"/>
    </location>
</feature>
<proteinExistence type="predicted"/>
<protein>
    <submittedName>
        <fullName evidence="2">Uncharacterized protein</fullName>
    </submittedName>
</protein>